<accession>A0A2S3YV38</accession>
<dbReference type="AlphaFoldDB" id="A0A2S3YV38"/>
<dbReference type="EMBL" id="LODU01000002">
    <property type="protein sequence ID" value="POH35494.1"/>
    <property type="molecule type" value="Genomic_DNA"/>
</dbReference>
<dbReference type="Proteomes" id="UP000237511">
    <property type="component" value="Unassembled WGS sequence"/>
</dbReference>
<feature type="signal peptide" evidence="2">
    <location>
        <begin position="1"/>
        <end position="26"/>
    </location>
</feature>
<name>A0A2S3YV38_9HYPH</name>
<comment type="caution">
    <text evidence="3">The sequence shown here is derived from an EMBL/GenBank/DDBJ whole genome shotgun (WGS) entry which is preliminary data.</text>
</comment>
<evidence type="ECO:0000313" key="3">
    <source>
        <dbReference type="EMBL" id="POH35494.1"/>
    </source>
</evidence>
<evidence type="ECO:0000313" key="4">
    <source>
        <dbReference type="Proteomes" id="UP000237511"/>
    </source>
</evidence>
<organism evidence="3 4">
    <name type="scientific">Sinorhizobium americanum</name>
    <dbReference type="NCBI Taxonomy" id="194963"/>
    <lineage>
        <taxon>Bacteria</taxon>
        <taxon>Pseudomonadati</taxon>
        <taxon>Pseudomonadota</taxon>
        <taxon>Alphaproteobacteria</taxon>
        <taxon>Hyphomicrobiales</taxon>
        <taxon>Rhizobiaceae</taxon>
        <taxon>Sinorhizobium/Ensifer group</taxon>
        <taxon>Sinorhizobium</taxon>
    </lineage>
</organism>
<keyword evidence="2" id="KW-0732">Signal</keyword>
<reference evidence="3 4" key="1">
    <citation type="journal article" date="2014" name="Syst. Appl. Microbiol.">
        <title>Microsymbionts of Phaseolus vulgaris in acid and alkaline soils of Mexico.</title>
        <authorList>
            <person name="Verastegui-Valdes M.M."/>
            <person name="Zhang Y.J."/>
            <person name="Rivera-Orduna F.N."/>
            <person name="Cheng H.P."/>
            <person name="Sui X.H."/>
            <person name="Wang E.T."/>
        </authorList>
    </citation>
    <scope>NUCLEOTIDE SEQUENCE [LARGE SCALE GENOMIC DNA]</scope>
    <source>
        <strain evidence="3 4">FG01</strain>
    </source>
</reference>
<feature type="region of interest" description="Disordered" evidence="1">
    <location>
        <begin position="54"/>
        <end position="86"/>
    </location>
</feature>
<feature type="chain" id="PRO_5015765051" evidence="2">
    <location>
        <begin position="27"/>
        <end position="86"/>
    </location>
</feature>
<sequence length="86" mass="9371">MYKTPTNRAAVIVFSLVLGAAAPTAADEYYDGIDINQRIIDGQREPINKYLLKRRDAAQRPDPGATGTINRPVKPPPKNPATNAQP</sequence>
<evidence type="ECO:0000256" key="1">
    <source>
        <dbReference type="SAM" id="MobiDB-lite"/>
    </source>
</evidence>
<dbReference type="RefSeq" id="WP_037421181.1">
    <property type="nucleotide sequence ID" value="NZ_LODU01000002.1"/>
</dbReference>
<protein>
    <submittedName>
        <fullName evidence="3">Uncharacterized protein</fullName>
    </submittedName>
</protein>
<gene>
    <name evidence="3" type="ORF">ATY31_01395</name>
</gene>
<proteinExistence type="predicted"/>
<evidence type="ECO:0000256" key="2">
    <source>
        <dbReference type="SAM" id="SignalP"/>
    </source>
</evidence>